<sequence>MKSIGDTIKEIRLNKKIKQKNMKSVSQSSLSTIEKGRVPSIQLFLDILKELDIDMLEFFYIQNNFQLPERDYLFKLFREQKQSLDEKYIHELQEKYDKYLEKTDDPFISSLNDILDIYLQINKTQSFNVKHDHAFEMWEEIANRKVWYHNDIYVLTKIFYIFPIEQVDNVINSAVDQLKKYDNFPHIHFFKIAFFVNCSRHYILAGEPLKSKPHLIAAEKLAKQHQVVILRLTAHYLLAYSDFIEGNIKKAYDRVNRTTQILFDLEKLNDDSKNDGSLNYDVIANDFLKDWTKFLNENKSNDK</sequence>
<dbReference type="PROSITE" id="PS50943">
    <property type="entry name" value="HTH_CROC1"/>
    <property type="match status" value="1"/>
</dbReference>
<comment type="caution">
    <text evidence="2">The sequence shown here is derived from an EMBL/GenBank/DDBJ whole genome shotgun (WGS) entry which is preliminary data.</text>
</comment>
<dbReference type="InterPro" id="IPR001387">
    <property type="entry name" value="Cro/C1-type_HTH"/>
</dbReference>
<dbReference type="InterPro" id="IPR011990">
    <property type="entry name" value="TPR-like_helical_dom_sf"/>
</dbReference>
<gene>
    <name evidence="2" type="ORF">HCI99_08725</name>
</gene>
<evidence type="ECO:0000313" key="3">
    <source>
        <dbReference type="Proteomes" id="UP000533953"/>
    </source>
</evidence>
<dbReference type="EMBL" id="JAASTX010000009">
    <property type="protein sequence ID" value="MBC1491914.1"/>
    <property type="molecule type" value="Genomic_DNA"/>
</dbReference>
<dbReference type="PANTHER" id="PTHR37038">
    <property type="entry name" value="TRANSCRIPTIONAL REGULATOR-RELATED"/>
    <property type="match status" value="1"/>
</dbReference>
<dbReference type="AlphaFoldDB" id="A0A7X1CBZ5"/>
<dbReference type="SUPFAM" id="SSF47413">
    <property type="entry name" value="lambda repressor-like DNA-binding domains"/>
    <property type="match status" value="1"/>
</dbReference>
<name>A0A7X1CBZ5_9LIST</name>
<dbReference type="GO" id="GO:0003677">
    <property type="term" value="F:DNA binding"/>
    <property type="evidence" value="ECO:0007669"/>
    <property type="project" value="InterPro"/>
</dbReference>
<organism evidence="2 3">
    <name type="scientific">Listeria booriae</name>
    <dbReference type="NCBI Taxonomy" id="1552123"/>
    <lineage>
        <taxon>Bacteria</taxon>
        <taxon>Bacillati</taxon>
        <taxon>Bacillota</taxon>
        <taxon>Bacilli</taxon>
        <taxon>Bacillales</taxon>
        <taxon>Listeriaceae</taxon>
        <taxon>Listeria</taxon>
    </lineage>
</organism>
<dbReference type="InterPro" id="IPR010982">
    <property type="entry name" value="Lambda_DNA-bd_dom_sf"/>
</dbReference>
<dbReference type="Gene3D" id="1.25.40.10">
    <property type="entry name" value="Tetratricopeptide repeat domain"/>
    <property type="match status" value="1"/>
</dbReference>
<dbReference type="InterPro" id="IPR010057">
    <property type="entry name" value="Transcription_activator_Rgg_C"/>
</dbReference>
<accession>A0A7X1CBZ5</accession>
<reference evidence="2 3" key="1">
    <citation type="submission" date="2020-03" db="EMBL/GenBank/DDBJ databases">
        <title>Soil Listeria distribution.</title>
        <authorList>
            <person name="Liao J."/>
            <person name="Wiedmann M."/>
        </authorList>
    </citation>
    <scope>NUCLEOTIDE SEQUENCE [LARGE SCALE GENOMIC DNA]</scope>
    <source>
        <strain evidence="2 3">FSL L7-1547</strain>
    </source>
</reference>
<dbReference type="InterPro" id="IPR053163">
    <property type="entry name" value="HTH-type_regulator_Rgg"/>
</dbReference>
<evidence type="ECO:0000259" key="1">
    <source>
        <dbReference type="PROSITE" id="PS50943"/>
    </source>
</evidence>
<proteinExistence type="predicted"/>
<dbReference type="RefSeq" id="WP_185402339.1">
    <property type="nucleotide sequence ID" value="NZ_JAARRO010000007.1"/>
</dbReference>
<dbReference type="Proteomes" id="UP000533953">
    <property type="component" value="Unassembled WGS sequence"/>
</dbReference>
<evidence type="ECO:0000313" key="2">
    <source>
        <dbReference type="EMBL" id="MBC1491914.1"/>
    </source>
</evidence>
<protein>
    <submittedName>
        <fullName evidence="2">Helix-turn-helix transcriptional regulator</fullName>
    </submittedName>
</protein>
<dbReference type="CDD" id="cd00093">
    <property type="entry name" value="HTH_XRE"/>
    <property type="match status" value="1"/>
</dbReference>
<feature type="domain" description="HTH cro/C1-type" evidence="1">
    <location>
        <begin position="8"/>
        <end position="58"/>
    </location>
</feature>
<dbReference type="Pfam" id="PF21259">
    <property type="entry name" value="Rgg_C"/>
    <property type="match status" value="1"/>
</dbReference>
<dbReference type="PANTHER" id="PTHR37038:SF13">
    <property type="entry name" value="HTH CRO_C1-TYPE DOMAIN-CONTAINING PROTEIN"/>
    <property type="match status" value="1"/>
</dbReference>